<dbReference type="InterPro" id="IPR052028">
    <property type="entry name" value="HipA_Ser/Thr_kinase"/>
</dbReference>
<comment type="caution">
    <text evidence="6">The sequence shown here is derived from an EMBL/GenBank/DDBJ whole genome shotgun (WGS) entry which is preliminary data.</text>
</comment>
<dbReference type="Pfam" id="PF07804">
    <property type="entry name" value="HipA_C"/>
    <property type="match status" value="1"/>
</dbReference>
<dbReference type="InterPro" id="IPR012893">
    <property type="entry name" value="HipA-like_C"/>
</dbReference>
<gene>
    <name evidence="6" type="ORF">ACFQ1T_00125</name>
</gene>
<dbReference type="PANTHER" id="PTHR37419">
    <property type="entry name" value="SERINE/THREONINE-PROTEIN KINASE TOXIN HIPA"/>
    <property type="match status" value="1"/>
</dbReference>
<dbReference type="EMBL" id="JBHTJW010000001">
    <property type="protein sequence ID" value="MFD0928171.1"/>
    <property type="molecule type" value="Genomic_DNA"/>
</dbReference>
<feature type="domain" description="HipA-like C-terminal" evidence="4">
    <location>
        <begin position="151"/>
        <end position="392"/>
    </location>
</feature>
<accession>A0ABW3GCC7</accession>
<dbReference type="PANTHER" id="PTHR37419:SF1">
    <property type="entry name" value="SERINE_THREONINE-PROTEIN KINASE TOXIN HIPA"/>
    <property type="match status" value="1"/>
</dbReference>
<dbReference type="InterPro" id="IPR017508">
    <property type="entry name" value="HipA_N1"/>
</dbReference>
<dbReference type="RefSeq" id="WP_379073342.1">
    <property type="nucleotide sequence ID" value="NZ_JBHTJW010000001.1"/>
</dbReference>
<evidence type="ECO:0000256" key="2">
    <source>
        <dbReference type="ARBA" id="ARBA00022679"/>
    </source>
</evidence>
<proteinExistence type="inferred from homology"/>
<reference evidence="7" key="1">
    <citation type="journal article" date="2019" name="Int. J. Syst. Evol. Microbiol.">
        <title>The Global Catalogue of Microorganisms (GCM) 10K type strain sequencing project: providing services to taxonomists for standard genome sequencing and annotation.</title>
        <authorList>
            <consortium name="The Broad Institute Genomics Platform"/>
            <consortium name="The Broad Institute Genome Sequencing Center for Infectious Disease"/>
            <person name="Wu L."/>
            <person name="Ma J."/>
        </authorList>
    </citation>
    <scope>NUCLEOTIDE SEQUENCE [LARGE SCALE GENOMIC DNA]</scope>
    <source>
        <strain evidence="7">CCUG 59685</strain>
    </source>
</reference>
<dbReference type="Proteomes" id="UP001597106">
    <property type="component" value="Unassembled WGS sequence"/>
</dbReference>
<dbReference type="Pfam" id="PF13657">
    <property type="entry name" value="Couple_hipA"/>
    <property type="match status" value="1"/>
</dbReference>
<sequence>MKRILLAYINDAHVGTLVAEDNIWRFEYTDTWATDNKGYDLSPNLPRVDAEGKPSIHIDGSTTRPVQWYFDNLLPEETLRTILAKEAKVAIEDAFGLLEAYGRESAGSLTLLPEGVLPEQGGKRKLSLKELSDRIKAMPRIPLNADSPKKMSLAGAQHKLAVIYRDGEIYEPDGKAASTHILKPEHPEKTRYPSTVINEYFTMRVANLAGLDVPKVYRLFCPEPVYLIERFDRVIHQDGRVDRLHVIDGCQLLNIDRVFKYDAASTESLAKLAQRLSVPAVGRLWFFDWIVFNILMGNGDNHLKNISFMVSHDGIQISPCYDLLSTAAYETQAIDKEHASWPKTDFPIRLGQTQKFFSEITREDIIETGKKLGLSGDTATRRLNNLLKKVPQAFSHLKSEITNENAKLPEDARWKVEGDGRMIGIMEKYIMHPMVKQLSGMDGRN</sequence>
<dbReference type="Gene3D" id="1.10.1070.20">
    <property type="match status" value="1"/>
</dbReference>
<keyword evidence="7" id="KW-1185">Reference proteome</keyword>
<organism evidence="6 7">
    <name type="scientific">Methylophilus glucosoxydans</name>
    <dbReference type="NCBI Taxonomy" id="752553"/>
    <lineage>
        <taxon>Bacteria</taxon>
        <taxon>Pseudomonadati</taxon>
        <taxon>Pseudomonadota</taxon>
        <taxon>Betaproteobacteria</taxon>
        <taxon>Nitrosomonadales</taxon>
        <taxon>Methylophilaceae</taxon>
        <taxon>Methylophilus</taxon>
    </lineage>
</organism>
<evidence type="ECO:0000259" key="5">
    <source>
        <dbReference type="Pfam" id="PF13657"/>
    </source>
</evidence>
<comment type="similarity">
    <text evidence="1">Belongs to the HipA Ser/Thr kinase family.</text>
</comment>
<evidence type="ECO:0000259" key="4">
    <source>
        <dbReference type="Pfam" id="PF07804"/>
    </source>
</evidence>
<name>A0ABW3GCC7_9PROT</name>
<evidence type="ECO:0000313" key="6">
    <source>
        <dbReference type="EMBL" id="MFD0928171.1"/>
    </source>
</evidence>
<evidence type="ECO:0000256" key="3">
    <source>
        <dbReference type="ARBA" id="ARBA00022777"/>
    </source>
</evidence>
<keyword evidence="2" id="KW-0808">Transferase</keyword>
<evidence type="ECO:0000313" key="7">
    <source>
        <dbReference type="Proteomes" id="UP001597106"/>
    </source>
</evidence>
<dbReference type="NCBIfam" id="TIGR03071">
    <property type="entry name" value="couple_hipA"/>
    <property type="match status" value="1"/>
</dbReference>
<protein>
    <submittedName>
        <fullName evidence="6">HipA domain-containing protein</fullName>
    </submittedName>
</protein>
<feature type="domain" description="HipA N-terminal subdomain 1" evidence="5">
    <location>
        <begin position="7"/>
        <end position="111"/>
    </location>
</feature>
<keyword evidence="3" id="KW-0418">Kinase</keyword>
<evidence type="ECO:0000256" key="1">
    <source>
        <dbReference type="ARBA" id="ARBA00010164"/>
    </source>
</evidence>